<evidence type="ECO:0000313" key="2">
    <source>
        <dbReference type="Proteomes" id="UP000663879"/>
    </source>
</evidence>
<name>A0A814B0Z2_9BILA</name>
<dbReference type="AlphaFoldDB" id="A0A814B0Z2"/>
<reference evidence="1" key="1">
    <citation type="submission" date="2021-02" db="EMBL/GenBank/DDBJ databases">
        <authorList>
            <person name="Nowell W R."/>
        </authorList>
    </citation>
    <scope>NUCLEOTIDE SEQUENCE</scope>
    <source>
        <strain evidence="1">Ploen Becks lab</strain>
    </source>
</reference>
<gene>
    <name evidence="1" type="ORF">OXX778_LOCUS12311</name>
</gene>
<dbReference type="Proteomes" id="UP000663879">
    <property type="component" value="Unassembled WGS sequence"/>
</dbReference>
<organism evidence="1 2">
    <name type="scientific">Brachionus calyciflorus</name>
    <dbReference type="NCBI Taxonomy" id="104777"/>
    <lineage>
        <taxon>Eukaryota</taxon>
        <taxon>Metazoa</taxon>
        <taxon>Spiralia</taxon>
        <taxon>Gnathifera</taxon>
        <taxon>Rotifera</taxon>
        <taxon>Eurotatoria</taxon>
        <taxon>Monogononta</taxon>
        <taxon>Pseudotrocha</taxon>
        <taxon>Ploima</taxon>
        <taxon>Brachionidae</taxon>
        <taxon>Brachionus</taxon>
    </lineage>
</organism>
<dbReference type="EMBL" id="CAJNOC010002213">
    <property type="protein sequence ID" value="CAF0919511.1"/>
    <property type="molecule type" value="Genomic_DNA"/>
</dbReference>
<sequence>MQKFSISKNDYKKILESSVPVQDRPSFPNIKVKWILPILQSKVEENENLNFRLTLVQKNAILYTEQARDGTPHPKEEENYIDVFWKKTREHNHKDNFRQQRGEKRVELYQDLVLNHFVLRNSDWYARLKSLTDSINLTMSNDHLNGYIESIRDTAFYEMILLSLKQLECIKSVPEDERILYVDATGGLVKIPKSCTSMDRVDYKHILHYFCLMNSLSKIGSTEEL</sequence>
<accession>A0A814B0Z2</accession>
<protein>
    <submittedName>
        <fullName evidence="1">Uncharacterized protein</fullName>
    </submittedName>
</protein>
<comment type="caution">
    <text evidence="1">The sequence shown here is derived from an EMBL/GenBank/DDBJ whole genome shotgun (WGS) entry which is preliminary data.</text>
</comment>
<evidence type="ECO:0000313" key="1">
    <source>
        <dbReference type="EMBL" id="CAF0919511.1"/>
    </source>
</evidence>
<proteinExistence type="predicted"/>
<keyword evidence="2" id="KW-1185">Reference proteome</keyword>